<dbReference type="CDD" id="cd06550">
    <property type="entry name" value="TM_ABC_iron-siderophores_like"/>
    <property type="match status" value="2"/>
</dbReference>
<evidence type="ECO:0000256" key="8">
    <source>
        <dbReference type="SAM" id="Phobius"/>
    </source>
</evidence>
<evidence type="ECO:0000313" key="10">
    <source>
        <dbReference type="Proteomes" id="UP000481087"/>
    </source>
</evidence>
<dbReference type="Pfam" id="PF01032">
    <property type="entry name" value="FecCD"/>
    <property type="match status" value="2"/>
</dbReference>
<dbReference type="InterPro" id="IPR000522">
    <property type="entry name" value="ABC_transptr_permease_BtuC"/>
</dbReference>
<dbReference type="PANTHER" id="PTHR30472">
    <property type="entry name" value="FERRIC ENTEROBACTIN TRANSPORT SYSTEM PERMEASE PROTEIN"/>
    <property type="match status" value="1"/>
</dbReference>
<sequence>MSQIQVKENTILHRQSTWKALLVFGGGFLALLLVLFLNITQGEANITVHTIVSALLNPQDTPDHHMVRGLRLPRAVIGLLAGASLAVAGALLQTVTRNPLASASTLGLNAGAYFIIVLAAVYFPSLKSDHSLLLALIGACGAAAMAYLMSGGRKSTPLRMALAGMIVSLVLSAFTSGLQIMYENETNGLFMWGSGALGQNDWLGVRYALPWVSIGLVAALLFSQKLDMLELSEDTAVSLGENVNLIRFMALAAAILLAGVTVSVVGPIGFVGLIAPHLIRLIGLRRHRFLIPGSAIWGAVVLISADTIAKMFRSTLGELPAGSVTAVLGAPWLIWLAVRGSKMQSSSDSGSTMGVGYIGSKIPYPLLILISSASLLVLILTGLSAGALKIPLSEVLAVLSGGGPEMSSNVILNLRLPRVLVAALAGASLAIAGSMMQGAVRNPLADPSVVGVTTGAGMGALLVLTIWPTASGMWVPIGAMVGALLSAGSVYMLAWKKGLNPVVLILVGIAISALGSAVIQFLIIKSKLGAAPALTWLAGSTYARGWLEFSQLSVAMVILLPIAWLLGRRVDLLAFGDLVSLGLGLKLQKTRLIAASIGVLIAAIAVACVGTISFIGLLAPHAVRIFMGQRHQKSVVLSALIGAILLVIADIIGKVIAIPKEIPSGIVVAVIGAPYLLFLMYRSTVKK</sequence>
<feature type="transmembrane region" description="Helical" evidence="8">
    <location>
        <begin position="295"/>
        <end position="312"/>
    </location>
</feature>
<evidence type="ECO:0000256" key="7">
    <source>
        <dbReference type="ARBA" id="ARBA00023136"/>
    </source>
</evidence>
<dbReference type="GO" id="GO:0033214">
    <property type="term" value="P:siderophore-iron import into cell"/>
    <property type="evidence" value="ECO:0007669"/>
    <property type="project" value="TreeGrafter"/>
</dbReference>
<dbReference type="Proteomes" id="UP000481087">
    <property type="component" value="Unassembled WGS sequence"/>
</dbReference>
<dbReference type="RefSeq" id="WP_161412060.1">
    <property type="nucleotide sequence ID" value="NZ_WTUZ01000040.1"/>
</dbReference>
<keyword evidence="3" id="KW-0813">Transport</keyword>
<keyword evidence="7 8" id="KW-0472">Membrane</keyword>
<keyword evidence="6 8" id="KW-1133">Transmembrane helix</keyword>
<feature type="transmembrane region" description="Helical" evidence="8">
    <location>
        <begin position="662"/>
        <end position="681"/>
    </location>
</feature>
<organism evidence="9 10">
    <name type="scientific">Paenibacillus silvestris</name>
    <dbReference type="NCBI Taxonomy" id="2606219"/>
    <lineage>
        <taxon>Bacteria</taxon>
        <taxon>Bacillati</taxon>
        <taxon>Bacillota</taxon>
        <taxon>Bacilli</taxon>
        <taxon>Bacillales</taxon>
        <taxon>Paenibacillaceae</taxon>
        <taxon>Paenibacillus</taxon>
    </lineage>
</organism>
<evidence type="ECO:0000256" key="4">
    <source>
        <dbReference type="ARBA" id="ARBA00022475"/>
    </source>
</evidence>
<feature type="transmembrane region" description="Helical" evidence="8">
    <location>
        <begin position="131"/>
        <end position="149"/>
    </location>
</feature>
<keyword evidence="10" id="KW-1185">Reference proteome</keyword>
<dbReference type="AlphaFoldDB" id="A0A6L8VE10"/>
<feature type="transmembrane region" description="Helical" evidence="8">
    <location>
        <begin position="416"/>
        <end position="436"/>
    </location>
</feature>
<feature type="transmembrane region" description="Helical" evidence="8">
    <location>
        <begin position="106"/>
        <end position="125"/>
    </location>
</feature>
<evidence type="ECO:0000256" key="6">
    <source>
        <dbReference type="ARBA" id="ARBA00022989"/>
    </source>
</evidence>
<gene>
    <name evidence="9" type="ORF">GQF01_35605</name>
</gene>
<protein>
    <submittedName>
        <fullName evidence="9">Iron chelate uptake ABC transporter family permease subunit</fullName>
    </submittedName>
</protein>
<feature type="transmembrane region" description="Helical" evidence="8">
    <location>
        <begin position="362"/>
        <end position="383"/>
    </location>
</feature>
<evidence type="ECO:0000256" key="5">
    <source>
        <dbReference type="ARBA" id="ARBA00022692"/>
    </source>
</evidence>
<comment type="subcellular location">
    <subcellularLocation>
        <location evidence="1">Cell membrane</location>
        <topology evidence="1">Multi-pass membrane protein</topology>
    </subcellularLocation>
</comment>
<dbReference type="PANTHER" id="PTHR30472:SF37">
    <property type="entry name" value="FE(3+) DICITRATE TRANSPORT SYSTEM PERMEASE PROTEIN FECD-RELATED"/>
    <property type="match status" value="1"/>
</dbReference>
<feature type="transmembrane region" description="Helical" evidence="8">
    <location>
        <begin position="448"/>
        <end position="467"/>
    </location>
</feature>
<keyword evidence="4" id="KW-1003">Cell membrane</keyword>
<proteinExistence type="inferred from homology"/>
<dbReference type="GO" id="GO:0005886">
    <property type="term" value="C:plasma membrane"/>
    <property type="evidence" value="ECO:0007669"/>
    <property type="project" value="UniProtKB-SubCell"/>
</dbReference>
<dbReference type="EMBL" id="WTUZ01000040">
    <property type="protein sequence ID" value="MZQ87460.1"/>
    <property type="molecule type" value="Genomic_DNA"/>
</dbReference>
<name>A0A6L8VE10_9BACL</name>
<accession>A0A6L8VE10</accession>
<comment type="similarity">
    <text evidence="2">Belongs to the binding-protein-dependent transport system permease family. FecCD subfamily.</text>
</comment>
<feature type="transmembrane region" description="Helical" evidence="8">
    <location>
        <begin position="20"/>
        <end position="39"/>
    </location>
</feature>
<dbReference type="GO" id="GO:0022857">
    <property type="term" value="F:transmembrane transporter activity"/>
    <property type="evidence" value="ECO:0007669"/>
    <property type="project" value="InterPro"/>
</dbReference>
<dbReference type="SUPFAM" id="SSF81345">
    <property type="entry name" value="ABC transporter involved in vitamin B12 uptake, BtuC"/>
    <property type="match status" value="2"/>
</dbReference>
<keyword evidence="5 8" id="KW-0812">Transmembrane</keyword>
<feature type="transmembrane region" description="Helical" evidence="8">
    <location>
        <begin position="592"/>
        <end position="623"/>
    </location>
</feature>
<dbReference type="InterPro" id="IPR037294">
    <property type="entry name" value="ABC_BtuC-like"/>
</dbReference>
<evidence type="ECO:0000313" key="9">
    <source>
        <dbReference type="EMBL" id="MZQ87460.1"/>
    </source>
</evidence>
<reference evidence="9 10" key="1">
    <citation type="submission" date="2019-12" db="EMBL/GenBank/DDBJ databases">
        <title>Paenibacillus sp. nov. sp. isolated from soil.</title>
        <authorList>
            <person name="Kim J."/>
            <person name="Jeong S.E."/>
            <person name="Jung H.S."/>
            <person name="Jeon C.O."/>
        </authorList>
    </citation>
    <scope>NUCLEOTIDE SEQUENCE [LARGE SCALE GENOMIC DNA]</scope>
    <source>
        <strain evidence="9 10">5J-6</strain>
    </source>
</reference>
<feature type="transmembrane region" description="Helical" evidence="8">
    <location>
        <begin position="248"/>
        <end position="275"/>
    </location>
</feature>
<feature type="transmembrane region" description="Helical" evidence="8">
    <location>
        <begin position="501"/>
        <end position="524"/>
    </location>
</feature>
<evidence type="ECO:0000256" key="1">
    <source>
        <dbReference type="ARBA" id="ARBA00004651"/>
    </source>
</evidence>
<comment type="caution">
    <text evidence="9">The sequence shown here is derived from an EMBL/GenBank/DDBJ whole genome shotgun (WGS) entry which is preliminary data.</text>
</comment>
<feature type="transmembrane region" description="Helical" evidence="8">
    <location>
        <begin position="75"/>
        <end position="94"/>
    </location>
</feature>
<dbReference type="FunFam" id="1.10.3470.10:FF:000001">
    <property type="entry name" value="Vitamin B12 ABC transporter permease BtuC"/>
    <property type="match status" value="2"/>
</dbReference>
<feature type="transmembrane region" description="Helical" evidence="8">
    <location>
        <begin position="545"/>
        <end position="566"/>
    </location>
</feature>
<dbReference type="Gene3D" id="1.10.3470.10">
    <property type="entry name" value="ABC transporter involved in vitamin B12 uptake, BtuC"/>
    <property type="match status" value="2"/>
</dbReference>
<evidence type="ECO:0000256" key="3">
    <source>
        <dbReference type="ARBA" id="ARBA00022448"/>
    </source>
</evidence>
<evidence type="ECO:0000256" key="2">
    <source>
        <dbReference type="ARBA" id="ARBA00007935"/>
    </source>
</evidence>
<feature type="transmembrane region" description="Helical" evidence="8">
    <location>
        <begin position="161"/>
        <end position="182"/>
    </location>
</feature>
<feature type="transmembrane region" description="Helical" evidence="8">
    <location>
        <begin position="319"/>
        <end position="338"/>
    </location>
</feature>
<feature type="transmembrane region" description="Helical" evidence="8">
    <location>
        <begin position="474"/>
        <end position="495"/>
    </location>
</feature>
<feature type="transmembrane region" description="Helical" evidence="8">
    <location>
        <begin position="635"/>
        <end position="656"/>
    </location>
</feature>